<evidence type="ECO:0000313" key="1">
    <source>
        <dbReference type="EMBL" id="RUS30780.1"/>
    </source>
</evidence>
<dbReference type="Proteomes" id="UP000274822">
    <property type="component" value="Unassembled WGS sequence"/>
</dbReference>
<gene>
    <name evidence="1" type="ORF">BC938DRAFT_478970</name>
</gene>
<sequence>MLFSNYCHHRHYSRNNNSTDPIHYGNASSSIGTAFGGGGGGGGGVGGVGGVWGVRNLVDNGAVGHEGEVGCVKDARAV</sequence>
<protein>
    <submittedName>
        <fullName evidence="1">Uncharacterized protein</fullName>
    </submittedName>
</protein>
<reference evidence="1 2" key="1">
    <citation type="journal article" date="2018" name="New Phytol.">
        <title>Phylogenomics of Endogonaceae and evolution of mycorrhizas within Mucoromycota.</title>
        <authorList>
            <person name="Chang Y."/>
            <person name="Desiro A."/>
            <person name="Na H."/>
            <person name="Sandor L."/>
            <person name="Lipzen A."/>
            <person name="Clum A."/>
            <person name="Barry K."/>
            <person name="Grigoriev I.V."/>
            <person name="Martin F.M."/>
            <person name="Stajich J.E."/>
            <person name="Smith M.E."/>
            <person name="Bonito G."/>
            <person name="Spatafora J.W."/>
        </authorList>
    </citation>
    <scope>NUCLEOTIDE SEQUENCE [LARGE SCALE GENOMIC DNA]</scope>
    <source>
        <strain evidence="1 2">AD002</strain>
    </source>
</reference>
<accession>A0A433QLY3</accession>
<dbReference type="EMBL" id="RBNJ01003573">
    <property type="protein sequence ID" value="RUS30780.1"/>
    <property type="molecule type" value="Genomic_DNA"/>
</dbReference>
<keyword evidence="2" id="KW-1185">Reference proteome</keyword>
<organism evidence="1 2">
    <name type="scientific">Jimgerdemannia flammicorona</name>
    <dbReference type="NCBI Taxonomy" id="994334"/>
    <lineage>
        <taxon>Eukaryota</taxon>
        <taxon>Fungi</taxon>
        <taxon>Fungi incertae sedis</taxon>
        <taxon>Mucoromycota</taxon>
        <taxon>Mucoromycotina</taxon>
        <taxon>Endogonomycetes</taxon>
        <taxon>Endogonales</taxon>
        <taxon>Endogonaceae</taxon>
        <taxon>Jimgerdemannia</taxon>
    </lineage>
</organism>
<name>A0A433QLY3_9FUNG</name>
<comment type="caution">
    <text evidence="1">The sequence shown here is derived from an EMBL/GenBank/DDBJ whole genome shotgun (WGS) entry which is preliminary data.</text>
</comment>
<evidence type="ECO:0000313" key="2">
    <source>
        <dbReference type="Proteomes" id="UP000274822"/>
    </source>
</evidence>
<dbReference type="AlphaFoldDB" id="A0A433QLY3"/>
<proteinExistence type="predicted"/>